<feature type="region of interest" description="Disordered" evidence="1">
    <location>
        <begin position="288"/>
        <end position="330"/>
    </location>
</feature>
<comment type="caution">
    <text evidence="2">The sequence shown here is derived from an EMBL/GenBank/DDBJ whole genome shotgun (WGS) entry which is preliminary data.</text>
</comment>
<feature type="region of interest" description="Disordered" evidence="1">
    <location>
        <begin position="349"/>
        <end position="370"/>
    </location>
</feature>
<dbReference type="PANTHER" id="PTHR28158:SF1">
    <property type="entry name" value="SMALL RIBOSOMAL SUBUNIT PROTEIN MS45"/>
    <property type="match status" value="1"/>
</dbReference>
<dbReference type="PANTHER" id="PTHR28158">
    <property type="entry name" value="37S RIBOSOMAL PROTEIN S35, MITOCHONDRIAL"/>
    <property type="match status" value="1"/>
</dbReference>
<accession>A0A9W9HIS2</accession>
<dbReference type="GO" id="GO:0005763">
    <property type="term" value="C:mitochondrial small ribosomal subunit"/>
    <property type="evidence" value="ECO:0007669"/>
    <property type="project" value="TreeGrafter"/>
</dbReference>
<evidence type="ECO:0000256" key="1">
    <source>
        <dbReference type="SAM" id="MobiDB-lite"/>
    </source>
</evidence>
<dbReference type="OrthoDB" id="10052321at2759"/>
<keyword evidence="3" id="KW-1185">Reference proteome</keyword>
<name>A0A9W9HIS2_9EURO</name>
<dbReference type="GO" id="GO:0032543">
    <property type="term" value="P:mitochondrial translation"/>
    <property type="evidence" value="ECO:0007669"/>
    <property type="project" value="TreeGrafter"/>
</dbReference>
<dbReference type="EMBL" id="JAPZBO010000002">
    <property type="protein sequence ID" value="KAJ5324054.1"/>
    <property type="molecule type" value="Genomic_DNA"/>
</dbReference>
<proteinExistence type="predicted"/>
<dbReference type="Proteomes" id="UP001147746">
    <property type="component" value="Unassembled WGS sequence"/>
</dbReference>
<evidence type="ECO:0000313" key="3">
    <source>
        <dbReference type="Proteomes" id="UP001147746"/>
    </source>
</evidence>
<sequence length="382" mass="42953">MAPRIQSRRVSNALLPYLTSPSSSPSVLSIPSLSSSSQYLSRQFSATAAPQTKLRRQMFEWLSTSGAVLKHHTPGQTNYLRNFLNDEGGGDRPFPSNPTFTSENILSEELRNEIYVLVVEKKKSVRAVSVQLGVDMKRIAAVVRLVELEKRQRAQGKPIALPYARSVHEMVPTTPLAQDGERQQFHEPINDLPAHPTTGPQIFYPVPESRSFTRVDAGRVFSGAPSLEREVAEKITHPSDLAEKAIENPNSIEWVGKGDNARQVLQPADVRIPHPQLVKLELDRAAHPEERREVGKRHAERMERQEKAEQERRERAAARREKSIKHVEPEGGRFDYRFSDAVFTAETTGKDGRAPWASGRRYGVPTNDRKRGVVKIPTRVEA</sequence>
<dbReference type="InterPro" id="IPR021036">
    <property type="entry name" value="Ribosomal_mS45"/>
</dbReference>
<protein>
    <recommendedName>
        <fullName evidence="4">37S ribosomal protein S35, mitochondrial</fullName>
    </recommendedName>
</protein>
<dbReference type="AlphaFoldDB" id="A0A9W9HIS2"/>
<dbReference type="GO" id="GO:0003735">
    <property type="term" value="F:structural constituent of ribosome"/>
    <property type="evidence" value="ECO:0007669"/>
    <property type="project" value="TreeGrafter"/>
</dbReference>
<reference evidence="2" key="1">
    <citation type="submission" date="2022-12" db="EMBL/GenBank/DDBJ databases">
        <authorList>
            <person name="Petersen C."/>
        </authorList>
    </citation>
    <scope>NUCLEOTIDE SEQUENCE</scope>
    <source>
        <strain evidence="2">IBT 21472</strain>
    </source>
</reference>
<evidence type="ECO:0000313" key="2">
    <source>
        <dbReference type="EMBL" id="KAJ5324054.1"/>
    </source>
</evidence>
<gene>
    <name evidence="2" type="ORF">N7476_002654</name>
</gene>
<organism evidence="2 3">
    <name type="scientific">Penicillium atrosanguineum</name>
    <dbReference type="NCBI Taxonomy" id="1132637"/>
    <lineage>
        <taxon>Eukaryota</taxon>
        <taxon>Fungi</taxon>
        <taxon>Dikarya</taxon>
        <taxon>Ascomycota</taxon>
        <taxon>Pezizomycotina</taxon>
        <taxon>Eurotiomycetes</taxon>
        <taxon>Eurotiomycetidae</taxon>
        <taxon>Eurotiales</taxon>
        <taxon>Aspergillaceae</taxon>
        <taxon>Penicillium</taxon>
    </lineage>
</organism>
<evidence type="ECO:0008006" key="4">
    <source>
        <dbReference type="Google" id="ProtNLM"/>
    </source>
</evidence>
<reference evidence="2" key="2">
    <citation type="journal article" date="2023" name="IMA Fungus">
        <title>Comparative genomic study of the Penicillium genus elucidates a diverse pangenome and 15 lateral gene transfer events.</title>
        <authorList>
            <person name="Petersen C."/>
            <person name="Sorensen T."/>
            <person name="Nielsen M.R."/>
            <person name="Sondergaard T.E."/>
            <person name="Sorensen J.L."/>
            <person name="Fitzpatrick D.A."/>
            <person name="Frisvad J.C."/>
            <person name="Nielsen K.L."/>
        </authorList>
    </citation>
    <scope>NUCLEOTIDE SEQUENCE</scope>
    <source>
        <strain evidence="2">IBT 21472</strain>
    </source>
</reference>
<dbReference type="Pfam" id="PF12298">
    <property type="entry name" value="Bot1p"/>
    <property type="match status" value="1"/>
</dbReference>